<dbReference type="PANTHER" id="PTHR37298">
    <property type="entry name" value="UPF0111 PROTEIN YKAA"/>
    <property type="match status" value="1"/>
</dbReference>
<gene>
    <name evidence="2" type="ORF">SAMN02745910_03085</name>
</gene>
<comment type="caution">
    <text evidence="2">The sequence shown here is derived from an EMBL/GenBank/DDBJ whole genome shotgun (WGS) entry which is preliminary data.</text>
</comment>
<accession>A0A1I6AWN3</accession>
<evidence type="ECO:0000256" key="1">
    <source>
        <dbReference type="ARBA" id="ARBA00008591"/>
    </source>
</evidence>
<evidence type="ECO:0000313" key="2">
    <source>
        <dbReference type="EMBL" id="SFQ73092.1"/>
    </source>
</evidence>
<dbReference type="Proteomes" id="UP000182762">
    <property type="component" value="Unassembled WGS sequence"/>
</dbReference>
<dbReference type="Pfam" id="PF01865">
    <property type="entry name" value="PhoU_div"/>
    <property type="match status" value="1"/>
</dbReference>
<reference evidence="2 3" key="1">
    <citation type="submission" date="2016-10" db="EMBL/GenBank/DDBJ databases">
        <authorList>
            <person name="Varghese N."/>
            <person name="Submissions S."/>
        </authorList>
    </citation>
    <scope>NUCLEOTIDE SEQUENCE [LARGE SCALE GENOMIC DNA]</scope>
    <source>
        <strain evidence="2 3">DSM 13796</strain>
    </source>
</reference>
<sequence>MAMRKKKDKFSLLLMEIAKNLDETADFFVSFKVTNQSTLKEFADKLKEFETKGDNHVHVIIRELNKAFITPIEREDILQLTMSMDDVLDGIEAFSASMEIYSITETDEHMDKFIGYIRECVREILVTIELLSNNRLKDIQPHAIKIKEYEHNCDNLLRKSLKNLFALVKDPIKVIQYKEIYETLEEIADSCQNVANNLETIIMKNA</sequence>
<name>A0A1I6AWN3_9BACI</name>
<dbReference type="InterPro" id="IPR038078">
    <property type="entry name" value="PhoU-like_sf"/>
</dbReference>
<dbReference type="Gene3D" id="1.20.58.220">
    <property type="entry name" value="Phosphate transport system protein phou homolog 2, domain 2"/>
    <property type="match status" value="1"/>
</dbReference>
<dbReference type="EMBL" id="FOXX01000007">
    <property type="protein sequence ID" value="SFQ73092.1"/>
    <property type="molecule type" value="Genomic_DNA"/>
</dbReference>
<comment type="similarity">
    <text evidence="1">Belongs to the UPF0111 family.</text>
</comment>
<organism evidence="2 3">
    <name type="scientific">Priestia endophytica DSM 13796</name>
    <dbReference type="NCBI Taxonomy" id="1121089"/>
    <lineage>
        <taxon>Bacteria</taxon>
        <taxon>Bacillati</taxon>
        <taxon>Bacillota</taxon>
        <taxon>Bacilli</taxon>
        <taxon>Bacillales</taxon>
        <taxon>Bacillaceae</taxon>
        <taxon>Priestia</taxon>
    </lineage>
</organism>
<dbReference type="InterPro" id="IPR052912">
    <property type="entry name" value="UPF0111_domain"/>
</dbReference>
<proteinExistence type="inferred from homology"/>
<evidence type="ECO:0000313" key="3">
    <source>
        <dbReference type="Proteomes" id="UP000182762"/>
    </source>
</evidence>
<keyword evidence="3" id="KW-1185">Reference proteome</keyword>
<dbReference type="InterPro" id="IPR018445">
    <property type="entry name" value="Put_Phosphate_transp_reg"/>
</dbReference>
<protein>
    <recommendedName>
        <fullName evidence="4">DUF47 domain-containing protein</fullName>
    </recommendedName>
</protein>
<evidence type="ECO:0008006" key="4">
    <source>
        <dbReference type="Google" id="ProtNLM"/>
    </source>
</evidence>
<dbReference type="PANTHER" id="PTHR37298:SF1">
    <property type="entry name" value="UPF0111 PROTEIN YKAA"/>
    <property type="match status" value="1"/>
</dbReference>